<keyword evidence="1" id="KW-0597">Phosphoprotein</keyword>
<feature type="compositionally biased region" description="Low complexity" evidence="2">
    <location>
        <begin position="142"/>
        <end position="157"/>
    </location>
</feature>
<protein>
    <submittedName>
        <fullName evidence="4">Protein PRR14L Proline rich 14-like protein</fullName>
    </submittedName>
</protein>
<evidence type="ECO:0000259" key="3">
    <source>
        <dbReference type="Pfam" id="PF15386"/>
    </source>
</evidence>
<dbReference type="Proteomes" id="UP000503349">
    <property type="component" value="Chromosome 17"/>
</dbReference>
<dbReference type="PRINTS" id="PR01217">
    <property type="entry name" value="PRICHEXTENSN"/>
</dbReference>
<feature type="compositionally biased region" description="Polar residues" evidence="2">
    <location>
        <begin position="55"/>
        <end position="67"/>
    </location>
</feature>
<dbReference type="PANTHER" id="PTHR14522:SF2">
    <property type="entry name" value="PROLINE-RICH PROTEIN 14"/>
    <property type="match status" value="1"/>
</dbReference>
<feature type="compositionally biased region" description="Polar residues" evidence="2">
    <location>
        <begin position="38"/>
        <end position="47"/>
    </location>
</feature>
<dbReference type="Pfam" id="PF15386">
    <property type="entry name" value="Tantalus"/>
    <property type="match status" value="1"/>
</dbReference>
<accession>A0A6G1QGJ4</accession>
<proteinExistence type="predicted"/>
<organism evidence="4 5">
    <name type="scientific">Channa argus</name>
    <name type="common">Northern snakehead</name>
    <name type="synonym">Ophicephalus argus</name>
    <dbReference type="NCBI Taxonomy" id="215402"/>
    <lineage>
        <taxon>Eukaryota</taxon>
        <taxon>Metazoa</taxon>
        <taxon>Chordata</taxon>
        <taxon>Craniata</taxon>
        <taxon>Vertebrata</taxon>
        <taxon>Euteleostomi</taxon>
        <taxon>Actinopterygii</taxon>
        <taxon>Neopterygii</taxon>
        <taxon>Teleostei</taxon>
        <taxon>Neoteleostei</taxon>
        <taxon>Acanthomorphata</taxon>
        <taxon>Anabantaria</taxon>
        <taxon>Anabantiformes</taxon>
        <taxon>Channoidei</taxon>
        <taxon>Channidae</taxon>
        <taxon>Channa</taxon>
    </lineage>
</organism>
<evidence type="ECO:0000256" key="1">
    <source>
        <dbReference type="ARBA" id="ARBA00022553"/>
    </source>
</evidence>
<feature type="region of interest" description="Disordered" evidence="2">
    <location>
        <begin position="38"/>
        <end position="67"/>
    </location>
</feature>
<reference evidence="5" key="2">
    <citation type="submission" date="2019-02" db="EMBL/GenBank/DDBJ databases">
        <title>Opniocepnalus argus Var Kimnra genome.</title>
        <authorList>
            <person name="Zhou C."/>
            <person name="Xiao S."/>
        </authorList>
    </citation>
    <scope>NUCLEOTIDE SEQUENCE [LARGE SCALE GENOMIC DNA]</scope>
</reference>
<dbReference type="InterPro" id="IPR026320">
    <property type="entry name" value="PRR14"/>
</dbReference>
<feature type="compositionally biased region" description="Low complexity" evidence="2">
    <location>
        <begin position="304"/>
        <end position="329"/>
    </location>
</feature>
<feature type="region of interest" description="Disordered" evidence="2">
    <location>
        <begin position="135"/>
        <end position="157"/>
    </location>
</feature>
<evidence type="ECO:0000256" key="2">
    <source>
        <dbReference type="SAM" id="MobiDB-lite"/>
    </source>
</evidence>
<evidence type="ECO:0000313" key="5">
    <source>
        <dbReference type="Proteomes" id="UP000503349"/>
    </source>
</evidence>
<reference evidence="4 5" key="1">
    <citation type="submission" date="2019-02" db="EMBL/GenBank/DDBJ databases">
        <title>Opniocepnalus argus genome.</title>
        <authorList>
            <person name="Zhou C."/>
            <person name="Xiao S."/>
        </authorList>
    </citation>
    <scope>NUCLEOTIDE SEQUENCE [LARGE SCALE GENOMIC DNA]</scope>
    <source>
        <strain evidence="4">OARG1902GOOAL</strain>
        <tissue evidence="4">Muscle</tissue>
    </source>
</reference>
<dbReference type="AlphaFoldDB" id="A0A6G1QGJ4"/>
<sequence length="739" mass="80692">MLTQPLSGGDDRAQDMIGVSSPSAFPLAIVGDDVTTGQTGVSSSLSTPPHPCAFSSPSSVTPPNSHTPVPLSIHINPPPPPFSVSLSTPPFMLTHSASSLPPISSPPLPSPHSPLFSIVLNPSLLPPPSLSLPPFSPPPLPSTTSHSSSSSSSISILPSPSISPPTLSHFSTPSSSCHLLPPFIHPSPSYLCSSVSSFSLPSFSSTAPPSPHLSVICSPSPSPSVSTTLNPSSPPPPPPPPSCCPCSSLLPRLLSTHQMEVRRILRGALSSLSRRLDFFEKKSRRKRRRRIRQTRKDPPAFTCSSSPTSIPPIVSSSSPSPTSFSTSLSLDREDTLISKSEQSNSKEGEKKMGARKRRNSQVEVEEEEDAGRFVGQMAVSFTRQGGGAEALLTLHDFNHKRREQGETGQPEKDVSVIVRQNGYSSTSHHPLHRLQSAQSGWTSTQSEAACVSFVQWHFSNSILSTSLFSNHRFSHRRLCCFLSFSPTSMLQLSAVSVETVSTLLKGEACESPLWPLKDWTAPPSLSSDHCLTFSAEGQRKQRDQHIDQSAHPPERWPLLLPPCSANGLFAPIPANQSAVESRFLITNAVRSKRVSQIRIRRATPRETSLTPMGLPKIRRLKKKEFSLEEIYTNKNYKSPTTNRSLETIFEEPREKDGAMFLIGQQRRRRLLLFPDFTQPRKRKKPQGAGLPVAVVPRKRTARRHCHGDGSCDDNVDLDVMLVERLSALEDFLTQQGLDF</sequence>
<name>A0A6G1QGJ4_CHAAH</name>
<feature type="domain" description="Tantalus-like" evidence="3">
    <location>
        <begin position="609"/>
        <end position="666"/>
    </location>
</feature>
<dbReference type="InterPro" id="IPR028149">
    <property type="entry name" value="Tantalus-like"/>
</dbReference>
<feature type="region of interest" description="Disordered" evidence="2">
    <location>
        <begin position="282"/>
        <end position="369"/>
    </location>
</feature>
<feature type="compositionally biased region" description="Basic residues" evidence="2">
    <location>
        <begin position="282"/>
        <end position="293"/>
    </location>
</feature>
<dbReference type="EMBL" id="CM015728">
    <property type="protein sequence ID" value="KAF3701587.1"/>
    <property type="molecule type" value="Genomic_DNA"/>
</dbReference>
<keyword evidence="5" id="KW-1185">Reference proteome</keyword>
<evidence type="ECO:0000313" key="4">
    <source>
        <dbReference type="EMBL" id="KAF3701587.1"/>
    </source>
</evidence>
<dbReference type="PANTHER" id="PTHR14522">
    <property type="entry name" value="EMO2-RELATED"/>
    <property type="match status" value="1"/>
</dbReference>
<gene>
    <name evidence="4" type="ORF">EXN66_Car017275</name>
</gene>